<keyword evidence="1" id="KW-0472">Membrane</keyword>
<feature type="transmembrane region" description="Helical" evidence="1">
    <location>
        <begin position="20"/>
        <end position="40"/>
    </location>
</feature>
<protein>
    <submittedName>
        <fullName evidence="2">Uncharacterized protein</fullName>
    </submittedName>
</protein>
<name>A0AAE2JQB2_ENTCL</name>
<evidence type="ECO:0000256" key="1">
    <source>
        <dbReference type="SAM" id="Phobius"/>
    </source>
</evidence>
<accession>A0AAE2JQB2</accession>
<comment type="caution">
    <text evidence="2">The sequence shown here is derived from an EMBL/GenBank/DDBJ whole genome shotgun (WGS) entry which is preliminary data.</text>
</comment>
<evidence type="ECO:0000313" key="2">
    <source>
        <dbReference type="EMBL" id="KJM37085.1"/>
    </source>
</evidence>
<dbReference type="Proteomes" id="UP000033344">
    <property type="component" value="Unassembled WGS sequence"/>
</dbReference>
<feature type="transmembrane region" description="Helical" evidence="1">
    <location>
        <begin position="46"/>
        <end position="64"/>
    </location>
</feature>
<keyword evidence="1" id="KW-0812">Transmembrane</keyword>
<sequence length="68" mass="7724">MRRAIKTIFKLLLEDLKNDLKAYTAIFVVVILSMIPATLIEDDQTAMLIVGAIVVIVFYIAYFYEPKG</sequence>
<dbReference type="EMBL" id="JZYG01000013">
    <property type="protein sequence ID" value="KJM37085.1"/>
    <property type="molecule type" value="Genomic_DNA"/>
</dbReference>
<dbReference type="AlphaFoldDB" id="A0AAE2JQB2"/>
<proteinExistence type="predicted"/>
<gene>
    <name evidence="2" type="ORF">SS44_13100</name>
</gene>
<keyword evidence="1" id="KW-1133">Transmembrane helix</keyword>
<organism evidence="2 3">
    <name type="scientific">Enterobacter cloacae subsp. cloacae</name>
    <dbReference type="NCBI Taxonomy" id="336306"/>
    <lineage>
        <taxon>Bacteria</taxon>
        <taxon>Pseudomonadati</taxon>
        <taxon>Pseudomonadota</taxon>
        <taxon>Gammaproteobacteria</taxon>
        <taxon>Enterobacterales</taxon>
        <taxon>Enterobacteriaceae</taxon>
        <taxon>Enterobacter</taxon>
        <taxon>Enterobacter cloacae complex</taxon>
    </lineage>
</organism>
<evidence type="ECO:0000313" key="3">
    <source>
        <dbReference type="Proteomes" id="UP000033344"/>
    </source>
</evidence>
<reference evidence="2 3" key="1">
    <citation type="submission" date="2015-03" db="EMBL/GenBank/DDBJ databases">
        <authorList>
            <person name="McCorrison J."/>
            <person name="Sanka R."/>
            <person name="Adams M."/>
            <person name="Brinkac L."/>
            <person name="Nierman W."/>
            <person name="Sutton G."/>
            <person name="Nelson K."/>
            <person name="Kiedrowski L."/>
            <person name="Guerrero D."/>
            <person name="Bonomo R."/>
        </authorList>
    </citation>
    <scope>NUCLEOTIDE SEQUENCE [LARGE SCALE GENOMIC DNA]</scope>
    <source>
        <strain evidence="2 3">42324</strain>
    </source>
</reference>